<evidence type="ECO:0000313" key="2">
    <source>
        <dbReference type="Proteomes" id="UP000243217"/>
    </source>
</evidence>
<gene>
    <name evidence="1" type="ORF">THRCLA_21005</name>
</gene>
<comment type="caution">
    <text evidence="1">The sequence shown here is derived from an EMBL/GenBank/DDBJ whole genome shotgun (WGS) entry which is preliminary data.</text>
</comment>
<reference evidence="1 2" key="1">
    <citation type="journal article" date="2014" name="Genome Biol. Evol.">
        <title>The secreted proteins of Achlya hypogyna and Thraustotheca clavata identify the ancestral oomycete secretome and reveal gene acquisitions by horizontal gene transfer.</title>
        <authorList>
            <person name="Misner I."/>
            <person name="Blouin N."/>
            <person name="Leonard G."/>
            <person name="Richards T.A."/>
            <person name="Lane C.E."/>
        </authorList>
    </citation>
    <scope>NUCLEOTIDE SEQUENCE [LARGE SCALE GENOMIC DNA]</scope>
    <source>
        <strain evidence="1 2">ATCC 34112</strain>
    </source>
</reference>
<name>A0A1W0A1D1_9STRA</name>
<dbReference type="Proteomes" id="UP000243217">
    <property type="component" value="Unassembled WGS sequence"/>
</dbReference>
<dbReference type="STRING" id="74557.A0A1W0A1D1"/>
<dbReference type="AlphaFoldDB" id="A0A1W0A1D1"/>
<accession>A0A1W0A1D1</accession>
<protein>
    <submittedName>
        <fullName evidence="1">Uncharacterized protein</fullName>
    </submittedName>
</protein>
<keyword evidence="2" id="KW-1185">Reference proteome</keyword>
<evidence type="ECO:0000313" key="1">
    <source>
        <dbReference type="EMBL" id="OQS04009.1"/>
    </source>
</evidence>
<dbReference type="EMBL" id="JNBS01000697">
    <property type="protein sequence ID" value="OQS04009.1"/>
    <property type="molecule type" value="Genomic_DNA"/>
</dbReference>
<organism evidence="1 2">
    <name type="scientific">Thraustotheca clavata</name>
    <dbReference type="NCBI Taxonomy" id="74557"/>
    <lineage>
        <taxon>Eukaryota</taxon>
        <taxon>Sar</taxon>
        <taxon>Stramenopiles</taxon>
        <taxon>Oomycota</taxon>
        <taxon>Saprolegniomycetes</taxon>
        <taxon>Saprolegniales</taxon>
        <taxon>Achlyaceae</taxon>
        <taxon>Thraustotheca</taxon>
    </lineage>
</organism>
<sequence>MEEDILDAIPSERMALDCPPLFLKQILPPFHYAQLWSQMRFNYGYLQVVINPQEKLKLDMSSAALCRLFKPSSTKKAESINLCKNFHRDLLAAFIDPNSRHIVFIFNSKTKARKWNGHVIPVNGVLTTLVPYLRPDEQSIDKSATKSLYSFKLLNLGVDVKSIDTSPNNGTDKINLNSYYNDGNPPTTVVNVTAL</sequence>
<proteinExistence type="predicted"/>